<keyword evidence="3" id="KW-1185">Reference proteome</keyword>
<sequence>MIRNLHLRPDTRLVRTAGTCSLHGSRSCGTPIWFCESYDSGKKRKYSSRDMSEEDIAAYVNARKARKKAMRVAKKLKSPIVGGYSNASNPFGDPNLSEIFVWKKKIEWDVAQDDLDIELVFKSLTVKAMEELRDDIKMCLHLDKEAPKHVKYWKALLVVCEFELGEARRKDALNRAPKRGEEPPAELLGNEERGKHASIKADVKYYLQRKTYKELKDIHFGAKSLFRSGTAKVVDFCEVILRWIDIYKAKALLKEQHYNTGAFSLEWIEREATAGPDEEAGSFFPQLLHGDDNKDAINSKEDRAALEQRRLVVLQEQRWHQAAIEDKFKTTAMKGMETME</sequence>
<protein>
    <recommendedName>
        <fullName evidence="1">Splicing factor cactin central domain-containing protein</fullName>
    </recommendedName>
</protein>
<dbReference type="GO" id="GO:0005681">
    <property type="term" value="C:spliceosomal complex"/>
    <property type="evidence" value="ECO:0007669"/>
    <property type="project" value="TreeGrafter"/>
</dbReference>
<evidence type="ECO:0000259" key="1">
    <source>
        <dbReference type="Pfam" id="PF10312"/>
    </source>
</evidence>
<evidence type="ECO:0000313" key="3">
    <source>
        <dbReference type="Proteomes" id="UP000233551"/>
    </source>
</evidence>
<dbReference type="PANTHER" id="PTHR21737:SF4">
    <property type="entry name" value="SPLICING FACTOR CACTIN"/>
    <property type="match status" value="1"/>
</dbReference>
<dbReference type="STRING" id="22663.A0A2I0I3Z3"/>
<dbReference type="GO" id="GO:0005737">
    <property type="term" value="C:cytoplasm"/>
    <property type="evidence" value="ECO:0007669"/>
    <property type="project" value="TreeGrafter"/>
</dbReference>
<dbReference type="EMBL" id="PGOL01004039">
    <property type="protein sequence ID" value="PKI38681.1"/>
    <property type="molecule type" value="Genomic_DNA"/>
</dbReference>
<dbReference type="AlphaFoldDB" id="A0A2I0I3Z3"/>
<dbReference type="PANTHER" id="PTHR21737">
    <property type="entry name" value="POLYGLUTAMINE BINDING PROTEIN 1/MARVEL MEMBRANE-ASSOCIATING DOMAIN CONTAINING 3"/>
    <property type="match status" value="1"/>
</dbReference>
<feature type="domain" description="Splicing factor cactin central" evidence="1">
    <location>
        <begin position="119"/>
        <end position="257"/>
    </location>
</feature>
<gene>
    <name evidence="2" type="ORF">CRG98_040918</name>
</gene>
<comment type="caution">
    <text evidence="2">The sequence shown here is derived from an EMBL/GenBank/DDBJ whole genome shotgun (WGS) entry which is preliminary data.</text>
</comment>
<proteinExistence type="predicted"/>
<evidence type="ECO:0000313" key="2">
    <source>
        <dbReference type="EMBL" id="PKI38681.1"/>
    </source>
</evidence>
<dbReference type="Pfam" id="PF10312">
    <property type="entry name" value="Cactin_mid"/>
    <property type="match status" value="1"/>
</dbReference>
<dbReference type="Proteomes" id="UP000233551">
    <property type="component" value="Unassembled WGS sequence"/>
</dbReference>
<dbReference type="GO" id="GO:0045292">
    <property type="term" value="P:mRNA cis splicing, via spliceosome"/>
    <property type="evidence" value="ECO:0007669"/>
    <property type="project" value="TreeGrafter"/>
</dbReference>
<name>A0A2I0I3Z3_PUNGR</name>
<reference evidence="2 3" key="1">
    <citation type="submission" date="2017-11" db="EMBL/GenBank/DDBJ databases">
        <title>De-novo sequencing of pomegranate (Punica granatum L.) genome.</title>
        <authorList>
            <person name="Akparov Z."/>
            <person name="Amiraslanov A."/>
            <person name="Hajiyeva S."/>
            <person name="Abbasov M."/>
            <person name="Kaur K."/>
            <person name="Hamwieh A."/>
            <person name="Solovyev V."/>
            <person name="Salamov A."/>
            <person name="Braich B."/>
            <person name="Kosarev P."/>
            <person name="Mahmoud A."/>
            <person name="Hajiyev E."/>
            <person name="Babayeva S."/>
            <person name="Izzatullayeva V."/>
            <person name="Mammadov A."/>
            <person name="Mammadov A."/>
            <person name="Sharifova S."/>
            <person name="Ojaghi J."/>
            <person name="Eynullazada K."/>
            <person name="Bayramov B."/>
            <person name="Abdulazimova A."/>
            <person name="Shahmuradov I."/>
        </authorList>
    </citation>
    <scope>NUCLEOTIDE SEQUENCE [LARGE SCALE GENOMIC DNA]</scope>
    <source>
        <strain evidence="3">cv. AG2017</strain>
        <tissue evidence="2">Leaf</tissue>
    </source>
</reference>
<accession>A0A2I0I3Z3</accession>
<dbReference type="InterPro" id="IPR018816">
    <property type="entry name" value="Cactin_central"/>
</dbReference>
<organism evidence="2 3">
    <name type="scientific">Punica granatum</name>
    <name type="common">Pomegranate</name>
    <dbReference type="NCBI Taxonomy" id="22663"/>
    <lineage>
        <taxon>Eukaryota</taxon>
        <taxon>Viridiplantae</taxon>
        <taxon>Streptophyta</taxon>
        <taxon>Embryophyta</taxon>
        <taxon>Tracheophyta</taxon>
        <taxon>Spermatophyta</taxon>
        <taxon>Magnoliopsida</taxon>
        <taxon>eudicotyledons</taxon>
        <taxon>Gunneridae</taxon>
        <taxon>Pentapetalae</taxon>
        <taxon>rosids</taxon>
        <taxon>malvids</taxon>
        <taxon>Myrtales</taxon>
        <taxon>Lythraceae</taxon>
        <taxon>Punica</taxon>
    </lineage>
</organism>